<dbReference type="EMBL" id="JBHTEY010000004">
    <property type="protein sequence ID" value="MFC7617428.1"/>
    <property type="molecule type" value="Genomic_DNA"/>
</dbReference>
<protein>
    <submittedName>
        <fullName evidence="1">Uncharacterized protein</fullName>
    </submittedName>
</protein>
<gene>
    <name evidence="1" type="ORF">ACFQV2_32405</name>
</gene>
<comment type="caution">
    <text evidence="1">The sequence shown here is derived from an EMBL/GenBank/DDBJ whole genome shotgun (WGS) entry which is preliminary data.</text>
</comment>
<keyword evidence="2" id="KW-1185">Reference proteome</keyword>
<proteinExistence type="predicted"/>
<dbReference type="Proteomes" id="UP001596512">
    <property type="component" value="Unassembled WGS sequence"/>
</dbReference>
<accession>A0ABW2TX75</accession>
<sequence length="60" mass="6450">MSLALWIACGVAVLALLAWRLRVAGAVLRGILAEDAAPAPEAAEPAIAWPHPPRRLWVDR</sequence>
<evidence type="ECO:0000313" key="1">
    <source>
        <dbReference type="EMBL" id="MFC7617428.1"/>
    </source>
</evidence>
<name>A0ABW2TX75_9PSEU</name>
<reference evidence="2" key="1">
    <citation type="journal article" date="2019" name="Int. J. Syst. Evol. Microbiol.">
        <title>The Global Catalogue of Microorganisms (GCM) 10K type strain sequencing project: providing services to taxonomists for standard genome sequencing and annotation.</title>
        <authorList>
            <consortium name="The Broad Institute Genomics Platform"/>
            <consortium name="The Broad Institute Genome Sequencing Center for Infectious Disease"/>
            <person name="Wu L."/>
            <person name="Ma J."/>
        </authorList>
    </citation>
    <scope>NUCLEOTIDE SEQUENCE [LARGE SCALE GENOMIC DNA]</scope>
    <source>
        <strain evidence="2">JCM 17695</strain>
    </source>
</reference>
<organism evidence="1 2">
    <name type="scientific">Actinokineospora soli</name>
    <dbReference type="NCBI Taxonomy" id="1048753"/>
    <lineage>
        <taxon>Bacteria</taxon>
        <taxon>Bacillati</taxon>
        <taxon>Actinomycetota</taxon>
        <taxon>Actinomycetes</taxon>
        <taxon>Pseudonocardiales</taxon>
        <taxon>Pseudonocardiaceae</taxon>
        <taxon>Actinokineospora</taxon>
    </lineage>
</organism>
<evidence type="ECO:0000313" key="2">
    <source>
        <dbReference type="Proteomes" id="UP001596512"/>
    </source>
</evidence>